<dbReference type="InterPro" id="IPR055487">
    <property type="entry name" value="DUF7059"/>
</dbReference>
<dbReference type="GO" id="GO:0032259">
    <property type="term" value="P:methylation"/>
    <property type="evidence" value="ECO:0007669"/>
    <property type="project" value="UniProtKB-KW"/>
</dbReference>
<accession>A0AB39Q2M6</accession>
<dbReference type="CDD" id="cd02440">
    <property type="entry name" value="AdoMet_MTases"/>
    <property type="match status" value="1"/>
</dbReference>
<proteinExistence type="inferred from homology"/>
<dbReference type="GO" id="GO:0003676">
    <property type="term" value="F:nucleic acid binding"/>
    <property type="evidence" value="ECO:0007669"/>
    <property type="project" value="InterPro"/>
</dbReference>
<dbReference type="SUPFAM" id="SSF53335">
    <property type="entry name" value="S-adenosyl-L-methionine-dependent methyltransferases"/>
    <property type="match status" value="1"/>
</dbReference>
<organism evidence="8">
    <name type="scientific">Streptomyces sp. R28</name>
    <dbReference type="NCBI Taxonomy" id="3238628"/>
    <lineage>
        <taxon>Bacteria</taxon>
        <taxon>Bacillati</taxon>
        <taxon>Actinomycetota</taxon>
        <taxon>Actinomycetes</taxon>
        <taxon>Kitasatosporales</taxon>
        <taxon>Streptomycetaceae</taxon>
        <taxon>Streptomyces</taxon>
    </lineage>
</organism>
<dbReference type="InterPro" id="IPR007848">
    <property type="entry name" value="Small_mtfrase_dom"/>
</dbReference>
<dbReference type="GO" id="GO:0008170">
    <property type="term" value="F:N-methyltransferase activity"/>
    <property type="evidence" value="ECO:0007669"/>
    <property type="project" value="UniProtKB-ARBA"/>
</dbReference>
<reference evidence="8" key="1">
    <citation type="submission" date="2024-07" db="EMBL/GenBank/DDBJ databases">
        <authorList>
            <person name="Yu S.T."/>
        </authorList>
    </citation>
    <scope>NUCLEOTIDE SEQUENCE</scope>
    <source>
        <strain evidence="8">R28</strain>
    </source>
</reference>
<evidence type="ECO:0000256" key="4">
    <source>
        <dbReference type="ARBA" id="ARBA00022691"/>
    </source>
</evidence>
<feature type="domain" description="Methyltransferase small" evidence="5">
    <location>
        <begin position="171"/>
        <end position="287"/>
    </location>
</feature>
<name>A0AB39Q2M6_9ACTN</name>
<evidence type="ECO:0000259" key="6">
    <source>
        <dbReference type="Pfam" id="PF23186"/>
    </source>
</evidence>
<feature type="domain" description="DUF7059" evidence="6">
    <location>
        <begin position="28"/>
        <end position="107"/>
    </location>
</feature>
<dbReference type="PROSITE" id="PS00092">
    <property type="entry name" value="N6_MTASE"/>
    <property type="match status" value="1"/>
</dbReference>
<dbReference type="RefSeq" id="WP_369171216.1">
    <property type="nucleotide sequence ID" value="NZ_CP163439.1"/>
</dbReference>
<dbReference type="EMBL" id="CP163439">
    <property type="protein sequence ID" value="XDQ36596.1"/>
    <property type="molecule type" value="Genomic_DNA"/>
</dbReference>
<dbReference type="PANTHER" id="PTHR45875:SF1">
    <property type="entry name" value="METHYLTRANSFERASE N6AMT1"/>
    <property type="match status" value="1"/>
</dbReference>
<dbReference type="Gene3D" id="3.40.50.150">
    <property type="entry name" value="Vaccinia Virus protein VP39"/>
    <property type="match status" value="1"/>
</dbReference>
<gene>
    <name evidence="8" type="ORF">AB5J49_26485</name>
</gene>
<evidence type="ECO:0000259" key="5">
    <source>
        <dbReference type="Pfam" id="PF05175"/>
    </source>
</evidence>
<dbReference type="AlphaFoldDB" id="A0AB39Q2M6"/>
<sequence length="509" mass="54470">MSDSSLSALPASDRPDVAARLRDALLGASFTADGLLELLGAPAYTALARSETVPALRATRGETPLEALVRLFLLQQNVPHARVAGVLPLDACLESGWLVRVGDDLAATVDVRPYGGPEGEDWFIVSDLGCAVGGAGGSGSNGRQADTAVVLGVGGASTTLAGITVRTPVASALDLGTGSGIQALHAAQHATRVTATDLNPRALHITALTLALSGSPAVDLREGSLFEPLKNGETYDLIVSNPPFVISPGARLTYRDGGMGGDDLCRSIVQGAGERLNEGGFAQFLANWQHVEGEDWQDRLRSWVPRGCDAWIVQREVQDITQYAELWLRDAGDHRGDLVEYQARYDAWLDEFEARKVKAVGFGWITLRKASAAVPSITVEEWPHPVEQPLGDTVRAHFGRLDYLRARDDAALLEDHFKLVGEVVQEQVGMPGAEDPEHVVLRQHRGMRRATQVDTVGAGFAGVCDGSLSAGRILDAIAQLMGEDPVLLRDRTPAQIRLLVEQGFLEPAR</sequence>
<dbReference type="Pfam" id="PF25004">
    <property type="entry name" value="DUF7782"/>
    <property type="match status" value="1"/>
</dbReference>
<comment type="similarity">
    <text evidence="1">Belongs to the eukaryotic/archaeal PrmC-related family.</text>
</comment>
<dbReference type="PANTHER" id="PTHR45875">
    <property type="entry name" value="METHYLTRANSFERASE N6AMT1"/>
    <property type="match status" value="1"/>
</dbReference>
<feature type="domain" description="DUF7782" evidence="7">
    <location>
        <begin position="396"/>
        <end position="507"/>
    </location>
</feature>
<evidence type="ECO:0000313" key="8">
    <source>
        <dbReference type="EMBL" id="XDQ36596.1"/>
    </source>
</evidence>
<evidence type="ECO:0000256" key="1">
    <source>
        <dbReference type="ARBA" id="ARBA00006149"/>
    </source>
</evidence>
<dbReference type="Pfam" id="PF05175">
    <property type="entry name" value="MTS"/>
    <property type="match status" value="1"/>
</dbReference>
<dbReference type="InterPro" id="IPR029063">
    <property type="entry name" value="SAM-dependent_MTases_sf"/>
</dbReference>
<dbReference type="Pfam" id="PF23186">
    <property type="entry name" value="DUF7059"/>
    <property type="match status" value="1"/>
</dbReference>
<dbReference type="GO" id="GO:0008276">
    <property type="term" value="F:protein methyltransferase activity"/>
    <property type="evidence" value="ECO:0007669"/>
    <property type="project" value="TreeGrafter"/>
</dbReference>
<evidence type="ECO:0000259" key="7">
    <source>
        <dbReference type="Pfam" id="PF25004"/>
    </source>
</evidence>
<keyword evidence="2 8" id="KW-0489">Methyltransferase</keyword>
<keyword evidence="3" id="KW-0808">Transferase</keyword>
<keyword evidence="4" id="KW-0949">S-adenosyl-L-methionine</keyword>
<dbReference type="InterPro" id="IPR052190">
    <property type="entry name" value="Euk-Arch_PrmC-MTase"/>
</dbReference>
<dbReference type="GO" id="GO:0035657">
    <property type="term" value="C:eRF1 methyltransferase complex"/>
    <property type="evidence" value="ECO:0007669"/>
    <property type="project" value="TreeGrafter"/>
</dbReference>
<evidence type="ECO:0000256" key="3">
    <source>
        <dbReference type="ARBA" id="ARBA00022679"/>
    </source>
</evidence>
<evidence type="ECO:0000256" key="2">
    <source>
        <dbReference type="ARBA" id="ARBA00022603"/>
    </source>
</evidence>
<dbReference type="InterPro" id="IPR002052">
    <property type="entry name" value="DNA_methylase_N6_adenine_CS"/>
</dbReference>
<dbReference type="InterPro" id="IPR056684">
    <property type="entry name" value="DUF7782"/>
</dbReference>
<protein>
    <submittedName>
        <fullName evidence="8">Methyltransferase</fullName>
    </submittedName>
</protein>
<dbReference type="GO" id="GO:0008757">
    <property type="term" value="F:S-adenosylmethionine-dependent methyltransferase activity"/>
    <property type="evidence" value="ECO:0007669"/>
    <property type="project" value="TreeGrafter"/>
</dbReference>